<sequence length="292" mass="31594">MQTTDQHVLGIDIGGSHITAGLVNIKAFTLDDNTVVRLRVDSHAPARDIIHNWSEAINSVWEKAGTGPTRIGIAMPGPFDYANGISLIDKQFHKYEALFRLNVRNMLAESAGIPSSHVLMRNDAEAFLEGEVLGGAARGFDPAIGITLGTGIGSARSHKGITTDAELSVTPYLDGMAEDYTAIRFFLRRYQELSGQPAKDVRAIAEAVPTDPIAAQVFREFSVHLGVFLRHFIKLDQPQVLVIGGNIANAWPIFEADLRKEVGELFDGVEVRIAALGEAAALIGGACCWQYA</sequence>
<organism evidence="2 3">
    <name type="scientific">Chitinophaga horti</name>
    <dbReference type="NCBI Taxonomy" id="2920382"/>
    <lineage>
        <taxon>Bacteria</taxon>
        <taxon>Pseudomonadati</taxon>
        <taxon>Bacteroidota</taxon>
        <taxon>Chitinophagia</taxon>
        <taxon>Chitinophagales</taxon>
        <taxon>Chitinophagaceae</taxon>
        <taxon>Chitinophaga</taxon>
    </lineage>
</organism>
<proteinExistence type="inferred from homology"/>
<dbReference type="PANTHER" id="PTHR18964:SF149">
    <property type="entry name" value="BIFUNCTIONAL UDP-N-ACETYLGLUCOSAMINE 2-EPIMERASE_N-ACETYLMANNOSAMINE KINASE"/>
    <property type="match status" value="1"/>
</dbReference>
<dbReference type="EMBL" id="CP107006">
    <property type="protein sequence ID" value="UYQ93395.1"/>
    <property type="molecule type" value="Genomic_DNA"/>
</dbReference>
<evidence type="ECO:0000313" key="2">
    <source>
        <dbReference type="EMBL" id="UYQ93395.1"/>
    </source>
</evidence>
<evidence type="ECO:0000256" key="1">
    <source>
        <dbReference type="ARBA" id="ARBA00006479"/>
    </source>
</evidence>
<keyword evidence="3" id="KW-1185">Reference proteome</keyword>
<name>A0ABY6J171_9BACT</name>
<comment type="similarity">
    <text evidence="1">Belongs to the ROK (NagC/XylR) family.</text>
</comment>
<dbReference type="RefSeq" id="WP_244841110.1">
    <property type="nucleotide sequence ID" value="NZ_CP107006.1"/>
</dbReference>
<dbReference type="CDD" id="cd23763">
    <property type="entry name" value="ASKHA_ATPase_ROK"/>
    <property type="match status" value="1"/>
</dbReference>
<dbReference type="InterPro" id="IPR043129">
    <property type="entry name" value="ATPase_NBD"/>
</dbReference>
<dbReference type="InterPro" id="IPR000600">
    <property type="entry name" value="ROK"/>
</dbReference>
<accession>A0ABY6J171</accession>
<dbReference type="Proteomes" id="UP001162741">
    <property type="component" value="Chromosome"/>
</dbReference>
<reference evidence="2" key="1">
    <citation type="submission" date="2022-10" db="EMBL/GenBank/DDBJ databases">
        <title>Chitinophaga sp. nov., isolated from soil.</title>
        <authorList>
            <person name="Jeon C.O."/>
        </authorList>
    </citation>
    <scope>NUCLEOTIDE SEQUENCE</scope>
    <source>
        <strain evidence="2">R8</strain>
    </source>
</reference>
<dbReference type="PANTHER" id="PTHR18964">
    <property type="entry name" value="ROK (REPRESSOR, ORF, KINASE) FAMILY"/>
    <property type="match status" value="1"/>
</dbReference>
<protein>
    <submittedName>
        <fullName evidence="2">ROK family protein</fullName>
    </submittedName>
</protein>
<dbReference type="Pfam" id="PF00480">
    <property type="entry name" value="ROK"/>
    <property type="match status" value="2"/>
</dbReference>
<evidence type="ECO:0000313" key="3">
    <source>
        <dbReference type="Proteomes" id="UP001162741"/>
    </source>
</evidence>
<dbReference type="SUPFAM" id="SSF53067">
    <property type="entry name" value="Actin-like ATPase domain"/>
    <property type="match status" value="1"/>
</dbReference>
<dbReference type="Gene3D" id="3.30.420.40">
    <property type="match status" value="2"/>
</dbReference>
<gene>
    <name evidence="2" type="ORF">MKQ68_25265</name>
</gene>